<reference evidence="1" key="1">
    <citation type="submission" date="2024-06" db="UniProtKB">
        <authorList>
            <consortium name="Ensembl"/>
        </authorList>
    </citation>
    <scope>IDENTIFICATION</scope>
</reference>
<dbReference type="AlphaFoldDB" id="M3YP17"/>
<sequence length="128" mass="14579">MPFSFPGPQRLPKSNCLPEAAIELEICGYHGWNNHLTSLDLCSPLLSHDQSPCRCTNIGLCTCAPDSKSIIVTKKCKKKKKKKPKTKTKKQTARSANNSNIINTNKCNSKKRWVFWFCFDFLNPRSYL</sequence>
<name>M3YP17_MUSPF</name>
<organism evidence="1">
    <name type="scientific">Mustela putorius furo</name>
    <name type="common">European domestic ferret</name>
    <name type="synonym">Mustela furo</name>
    <dbReference type="NCBI Taxonomy" id="9669"/>
    <lineage>
        <taxon>Eukaryota</taxon>
        <taxon>Metazoa</taxon>
        <taxon>Chordata</taxon>
        <taxon>Craniata</taxon>
        <taxon>Vertebrata</taxon>
        <taxon>Euteleostomi</taxon>
        <taxon>Mammalia</taxon>
        <taxon>Eutheria</taxon>
        <taxon>Laurasiatheria</taxon>
        <taxon>Carnivora</taxon>
        <taxon>Caniformia</taxon>
        <taxon>Musteloidea</taxon>
        <taxon>Mustelidae</taxon>
        <taxon>Mustelinae</taxon>
        <taxon>Mustela</taxon>
    </lineage>
</organism>
<protein>
    <submittedName>
        <fullName evidence="1">Uncharacterized protein</fullName>
    </submittedName>
</protein>
<proteinExistence type="predicted"/>
<dbReference type="HOGENOM" id="CLU_1958871_0_0_1"/>
<dbReference type="EMBL" id="AEYP01018747">
    <property type="status" value="NOT_ANNOTATED_CDS"/>
    <property type="molecule type" value="Genomic_DNA"/>
</dbReference>
<dbReference type="InParanoid" id="M3YP17"/>
<dbReference type="Ensembl" id="ENSMPUT00000013285.1">
    <property type="protein sequence ID" value="ENSMPUP00000013074.1"/>
    <property type="gene ID" value="ENSMPUG00000013172.1"/>
</dbReference>
<evidence type="ECO:0000313" key="1">
    <source>
        <dbReference type="Ensembl" id="ENSMPUP00000013074.1"/>
    </source>
</evidence>
<accession>M3YP17</accession>